<dbReference type="AlphaFoldDB" id="A0AAU7VHY5"/>
<dbReference type="RefSeq" id="WP_350342460.1">
    <property type="nucleotide sequence ID" value="NZ_CP158367.1"/>
</dbReference>
<organism evidence="1">
    <name type="scientific">Proteinivorax tanatarense</name>
    <dbReference type="NCBI Taxonomy" id="1260629"/>
    <lineage>
        <taxon>Bacteria</taxon>
        <taxon>Bacillati</taxon>
        <taxon>Bacillota</taxon>
        <taxon>Clostridia</taxon>
        <taxon>Eubacteriales</taxon>
        <taxon>Proteinivoracaceae</taxon>
        <taxon>Proteinivorax</taxon>
    </lineage>
</organism>
<protein>
    <submittedName>
        <fullName evidence="1">DUF3189 family protein</fullName>
    </submittedName>
</protein>
<name>A0AAU7VHY5_9FIRM</name>
<reference evidence="1" key="2">
    <citation type="submission" date="2024-06" db="EMBL/GenBank/DDBJ databases">
        <authorList>
            <person name="Petrova K.O."/>
            <person name="Toshchakov S.V."/>
            <person name="Boltjanskaja Y.V."/>
            <person name="Kevbrin V."/>
        </authorList>
    </citation>
    <scope>NUCLEOTIDE SEQUENCE</scope>
    <source>
        <strain evidence="1">Z-910T</strain>
    </source>
</reference>
<proteinExistence type="predicted"/>
<reference evidence="1" key="1">
    <citation type="journal article" date="2013" name="Extremophiles">
        <title>Proteinivorax tanatarense gen. nov., sp. nov., an anaerobic, haloalkaliphilic, proteolytic bacterium isolated from a decaying algal bloom, and proposal of Proteinivoraceae fam. nov.</title>
        <authorList>
            <person name="Kevbrin V."/>
            <person name="Boltyanskaya Y."/>
            <person name="Zhilina T."/>
            <person name="Kolganova T."/>
            <person name="Lavrentjeva E."/>
            <person name="Kuznetsov B."/>
        </authorList>
    </citation>
    <scope>NUCLEOTIDE SEQUENCE</scope>
    <source>
        <strain evidence="1">Z-910T</strain>
    </source>
</reference>
<evidence type="ECO:0000313" key="1">
    <source>
        <dbReference type="EMBL" id="XBX73698.1"/>
    </source>
</evidence>
<gene>
    <name evidence="1" type="ORF">PRVXT_001699</name>
</gene>
<dbReference type="EMBL" id="CP158367">
    <property type="protein sequence ID" value="XBX73698.1"/>
    <property type="molecule type" value="Genomic_DNA"/>
</dbReference>
<dbReference type="InterPro" id="IPR021525">
    <property type="entry name" value="DUF3189"/>
</dbReference>
<accession>A0AAU7VHY5</accession>
<dbReference type="Pfam" id="PF11385">
    <property type="entry name" value="DUF3189"/>
    <property type="match status" value="1"/>
</dbReference>
<sequence length="158" mass="17464">MKIFYYCYGGAHSSVVAAALHLKIISPPLTKEKILKLPYFDLTIPENRGIPIKLGEDKKGNKIYFVGLGKNKKLIVKFAENFLAAHKIRDDNYILIDCLVNISFYVKLGGFISKVLNFKTLGTSITATGIINSEEELIKAVDAAKQISSGNTNILTKI</sequence>